<feature type="region of interest" description="Disordered" evidence="13">
    <location>
        <begin position="15"/>
        <end position="41"/>
    </location>
</feature>
<dbReference type="GO" id="GO:0140933">
    <property type="term" value="F:5'-(N(7)-methylguanosine 5'-triphospho)-[mRNA] hydrolase activity"/>
    <property type="evidence" value="ECO:0007669"/>
    <property type="project" value="UniProtKB-EC"/>
</dbReference>
<evidence type="ECO:0000256" key="10">
    <source>
        <dbReference type="ARBA" id="ARBA00093415"/>
    </source>
</evidence>
<feature type="domain" description="Nudix hydrolase" evidence="14">
    <location>
        <begin position="65"/>
        <end position="216"/>
    </location>
</feature>
<keyword evidence="4" id="KW-0479">Metal-binding</keyword>
<evidence type="ECO:0000256" key="7">
    <source>
        <dbReference type="ARBA" id="ARBA00023211"/>
    </source>
</evidence>
<evidence type="ECO:0000256" key="11">
    <source>
        <dbReference type="ARBA" id="ARBA00093621"/>
    </source>
</evidence>
<dbReference type="GO" id="GO:0005829">
    <property type="term" value="C:cytosol"/>
    <property type="evidence" value="ECO:0007669"/>
    <property type="project" value="TreeGrafter"/>
</dbReference>
<dbReference type="PRINTS" id="PR00502">
    <property type="entry name" value="NUDIXFAMILY"/>
</dbReference>
<reference evidence="15" key="1">
    <citation type="submission" date="2025-08" db="UniProtKB">
        <authorList>
            <consortium name="Ensembl"/>
        </authorList>
    </citation>
    <scope>IDENTIFICATION</scope>
</reference>
<sequence>METLRRVLVFVAKDRSSPQKTGPSRVRTRTKPELNRPCPPQRPSFCPIKHLSITEAAAIPLDVRQRGVDVGVAILLQSSDQRLLLTRRAKHLRIFPNVWVPPGGHIEPDETVLEAGLRELKEETGLHLEQDQVHTRILGLWESVFPAMLSRGLPQRHHIVVYILLMTPRDHQQLQEDLSPSALEVSACLWAEPRLIRAALSKEDYSKDSVSPGLDLIQSCSVLFSPGSGVSIPVSVFKTSAPDHGPDLERISTGTKYALRLWLQDLTGPETGLDLNPDWS</sequence>
<dbReference type="GO" id="GO:0019677">
    <property type="term" value="P:NAD+ catabolic process"/>
    <property type="evidence" value="ECO:0007669"/>
    <property type="project" value="TreeGrafter"/>
</dbReference>
<dbReference type="STRING" id="409849.ENSPMGP00000019890"/>
<dbReference type="GO" id="GO:0035529">
    <property type="term" value="F:NADH pyrophosphatase activity"/>
    <property type="evidence" value="ECO:0007669"/>
    <property type="project" value="TreeGrafter"/>
</dbReference>
<evidence type="ECO:0000256" key="8">
    <source>
        <dbReference type="ARBA" id="ARBA00026102"/>
    </source>
</evidence>
<evidence type="ECO:0000313" key="16">
    <source>
        <dbReference type="Proteomes" id="UP000261520"/>
    </source>
</evidence>
<name>A0A3B4AT42_9GOBI</name>
<evidence type="ECO:0000256" key="1">
    <source>
        <dbReference type="ARBA" id="ARBA00001936"/>
    </source>
</evidence>
<comment type="cofactor">
    <cofactor evidence="2">
        <name>Mg(2+)</name>
        <dbReference type="ChEBI" id="CHEBI:18420"/>
    </cofactor>
</comment>
<comment type="catalytic activity">
    <reaction evidence="9">
        <text>a 5'-end (N(7)-methyl 5'-triphosphoguanosine)-ribonucleoside in mRNA + H2O = N(7)-methyl-GDP + a 5'-end phospho-ribonucleoside in mRNA + 2 H(+)</text>
        <dbReference type="Rhea" id="RHEA:67484"/>
        <dbReference type="Rhea" id="RHEA-COMP:15692"/>
        <dbReference type="Rhea" id="RHEA-COMP:17167"/>
        <dbReference type="ChEBI" id="CHEBI:15377"/>
        <dbReference type="ChEBI" id="CHEBI:15378"/>
        <dbReference type="ChEBI" id="CHEBI:63714"/>
        <dbReference type="ChEBI" id="CHEBI:138282"/>
        <dbReference type="ChEBI" id="CHEBI:156461"/>
        <dbReference type="EC" id="3.6.1.62"/>
    </reaction>
</comment>
<dbReference type="CDD" id="cd04694">
    <property type="entry name" value="NUDIX_Nudt17"/>
    <property type="match status" value="1"/>
</dbReference>
<dbReference type="EC" id="3.6.1.62" evidence="8"/>
<reference evidence="15" key="2">
    <citation type="submission" date="2025-09" db="UniProtKB">
        <authorList>
            <consortium name="Ensembl"/>
        </authorList>
    </citation>
    <scope>IDENTIFICATION</scope>
</reference>
<accession>A0A3B4AT42</accession>
<evidence type="ECO:0000256" key="9">
    <source>
        <dbReference type="ARBA" id="ARBA00093205"/>
    </source>
</evidence>
<protein>
    <recommendedName>
        <fullName evidence="11">m7GpppN-mRNA hydrolase NUDT17</fullName>
        <ecNumber evidence="8">3.6.1.62</ecNumber>
    </recommendedName>
    <alternativeName>
        <fullName evidence="12">Nucleoside diphosphate-linked moiety X motif 17</fullName>
    </alternativeName>
</protein>
<evidence type="ECO:0000256" key="4">
    <source>
        <dbReference type="ARBA" id="ARBA00022723"/>
    </source>
</evidence>
<comment type="cofactor">
    <cofactor evidence="1">
        <name>Mn(2+)</name>
        <dbReference type="ChEBI" id="CHEBI:29035"/>
    </cofactor>
</comment>
<dbReference type="Pfam" id="PF00293">
    <property type="entry name" value="NUDIX"/>
    <property type="match status" value="1"/>
</dbReference>
<evidence type="ECO:0000313" key="15">
    <source>
        <dbReference type="Ensembl" id="ENSPMGP00000019890.1"/>
    </source>
</evidence>
<dbReference type="Ensembl" id="ENSPMGT00000021198.1">
    <property type="protein sequence ID" value="ENSPMGP00000019890.1"/>
    <property type="gene ID" value="ENSPMGG00000016100.1"/>
</dbReference>
<evidence type="ECO:0000256" key="13">
    <source>
        <dbReference type="SAM" id="MobiDB-lite"/>
    </source>
</evidence>
<dbReference type="FunFam" id="3.90.79.10:FF:000033">
    <property type="entry name" value="nucleoside diphosphate-linked moiety X motif 17 isoform X1"/>
    <property type="match status" value="1"/>
</dbReference>
<dbReference type="SUPFAM" id="SSF55811">
    <property type="entry name" value="Nudix"/>
    <property type="match status" value="1"/>
</dbReference>
<dbReference type="Gene3D" id="3.90.79.10">
    <property type="entry name" value="Nucleoside Triphosphate Pyrophosphohydrolase"/>
    <property type="match status" value="1"/>
</dbReference>
<organism evidence="15 16">
    <name type="scientific">Periophthalmus magnuspinnatus</name>
    <dbReference type="NCBI Taxonomy" id="409849"/>
    <lineage>
        <taxon>Eukaryota</taxon>
        <taxon>Metazoa</taxon>
        <taxon>Chordata</taxon>
        <taxon>Craniata</taxon>
        <taxon>Vertebrata</taxon>
        <taxon>Euteleostomi</taxon>
        <taxon>Actinopterygii</taxon>
        <taxon>Neopterygii</taxon>
        <taxon>Teleostei</taxon>
        <taxon>Neoteleostei</taxon>
        <taxon>Acanthomorphata</taxon>
        <taxon>Gobiaria</taxon>
        <taxon>Gobiiformes</taxon>
        <taxon>Gobioidei</taxon>
        <taxon>Gobiidae</taxon>
        <taxon>Oxudercinae</taxon>
        <taxon>Periophthalmus</taxon>
    </lineage>
</organism>
<keyword evidence="5" id="KW-0378">Hydrolase</keyword>
<dbReference type="InterPro" id="IPR050241">
    <property type="entry name" value="NAD-cap_RNA_hydrolase_NudC"/>
</dbReference>
<evidence type="ECO:0000256" key="3">
    <source>
        <dbReference type="ARBA" id="ARBA00005582"/>
    </source>
</evidence>
<dbReference type="GO" id="GO:0046872">
    <property type="term" value="F:metal ion binding"/>
    <property type="evidence" value="ECO:0007669"/>
    <property type="project" value="UniProtKB-KW"/>
</dbReference>
<evidence type="ECO:0000256" key="6">
    <source>
        <dbReference type="ARBA" id="ARBA00022842"/>
    </source>
</evidence>
<dbReference type="InterPro" id="IPR015797">
    <property type="entry name" value="NUDIX_hydrolase-like_dom_sf"/>
</dbReference>
<dbReference type="GO" id="GO:0006742">
    <property type="term" value="P:NADP+ catabolic process"/>
    <property type="evidence" value="ECO:0007669"/>
    <property type="project" value="TreeGrafter"/>
</dbReference>
<evidence type="ECO:0000256" key="2">
    <source>
        <dbReference type="ARBA" id="ARBA00001946"/>
    </source>
</evidence>
<keyword evidence="16" id="KW-1185">Reference proteome</keyword>
<evidence type="ECO:0000259" key="14">
    <source>
        <dbReference type="PROSITE" id="PS51462"/>
    </source>
</evidence>
<evidence type="ECO:0000256" key="5">
    <source>
        <dbReference type="ARBA" id="ARBA00022801"/>
    </source>
</evidence>
<dbReference type="InterPro" id="IPR033716">
    <property type="entry name" value="Nudt17_dom"/>
</dbReference>
<keyword evidence="7" id="KW-0464">Manganese</keyword>
<evidence type="ECO:0000256" key="12">
    <source>
        <dbReference type="ARBA" id="ARBA00093663"/>
    </source>
</evidence>
<dbReference type="InterPro" id="IPR000086">
    <property type="entry name" value="NUDIX_hydrolase_dom"/>
</dbReference>
<dbReference type="PANTHER" id="PTHR42904">
    <property type="entry name" value="NUDIX HYDROLASE, NUDC SUBFAMILY"/>
    <property type="match status" value="1"/>
</dbReference>
<dbReference type="GO" id="GO:0005777">
    <property type="term" value="C:peroxisome"/>
    <property type="evidence" value="ECO:0007669"/>
    <property type="project" value="TreeGrafter"/>
</dbReference>
<keyword evidence="6" id="KW-0460">Magnesium</keyword>
<dbReference type="InterPro" id="IPR020476">
    <property type="entry name" value="Nudix_hydrolase"/>
</dbReference>
<dbReference type="PROSITE" id="PS51462">
    <property type="entry name" value="NUDIX"/>
    <property type="match status" value="1"/>
</dbReference>
<proteinExistence type="inferred from homology"/>
<dbReference type="AlphaFoldDB" id="A0A3B4AT42"/>
<dbReference type="Proteomes" id="UP000261520">
    <property type="component" value="Unplaced"/>
</dbReference>
<comment type="similarity">
    <text evidence="3">Belongs to the Nudix hydrolase family.</text>
</comment>
<dbReference type="PANTHER" id="PTHR42904:SF1">
    <property type="entry name" value="NUCLEOSIDE DIPHOSPHATE-LINKED MOIETY X MOTIF 17"/>
    <property type="match status" value="1"/>
</dbReference>
<comment type="function">
    <text evidence="10">Acts as a decapping enzyme capable of hydrolyzing monomethylated capped RNAs (in vitro). Hydrolyzes monomethylated capped RNA after alpha and beta phosphates to form N(7)-methyl-GDP. Shows low activity towards unmethylated capped RNA.</text>
</comment>